<keyword evidence="8" id="KW-1185">Reference proteome</keyword>
<keyword evidence="2 4" id="KW-0863">Zinc-finger</keyword>
<sequence length="293" mass="32131">MSAVWNFFKVCEKNIKFAICNVCKNTIPRGGNKLKNFCTTNLIRHLNTRHPAKHSEFLKLSAASGRKMKAEPASKAAPKHQHKRTTEIGCQTEPDSTNDGAGEVNNRRSKGEVPRTRSTPVKRTRSEVSTDDSSHQPDVTNSTNCTSFESLADLQASSSLSSSTAEPTTSTGDIAAKNKKWETKILRCGRCRQPHPPKDPEGLLLYFKVVAFCRPQLSCRQPLQLKSFADLNFAVTSATCQNVATIISAVTGDSFINSAIYPQQVCRLHAAVRCTAFVSLSLCNSRKVPSESV</sequence>
<dbReference type="SMART" id="SM00614">
    <property type="entry name" value="ZnF_BED"/>
    <property type="match status" value="1"/>
</dbReference>
<feature type="compositionally biased region" description="Basic and acidic residues" evidence="5">
    <location>
        <begin position="105"/>
        <end position="115"/>
    </location>
</feature>
<proteinExistence type="predicted"/>
<evidence type="ECO:0000256" key="2">
    <source>
        <dbReference type="ARBA" id="ARBA00022771"/>
    </source>
</evidence>
<evidence type="ECO:0000256" key="5">
    <source>
        <dbReference type="SAM" id="MobiDB-lite"/>
    </source>
</evidence>
<dbReference type="InterPro" id="IPR052865">
    <property type="entry name" value="Zinc_finger_BED"/>
</dbReference>
<feature type="compositionally biased region" description="Polar residues" evidence="5">
    <location>
        <begin position="136"/>
        <end position="145"/>
    </location>
</feature>
<dbReference type="GO" id="GO:0003677">
    <property type="term" value="F:DNA binding"/>
    <property type="evidence" value="ECO:0007669"/>
    <property type="project" value="InterPro"/>
</dbReference>
<evidence type="ECO:0000256" key="1">
    <source>
        <dbReference type="ARBA" id="ARBA00022723"/>
    </source>
</evidence>
<dbReference type="PROSITE" id="PS50808">
    <property type="entry name" value="ZF_BED"/>
    <property type="match status" value="1"/>
</dbReference>
<evidence type="ECO:0000313" key="8">
    <source>
        <dbReference type="Proteomes" id="UP000465112"/>
    </source>
</evidence>
<evidence type="ECO:0000313" key="7">
    <source>
        <dbReference type="EMBL" id="KAF1385368.1"/>
    </source>
</evidence>
<feature type="domain" description="BED-type" evidence="6">
    <location>
        <begin position="1"/>
        <end position="57"/>
    </location>
</feature>
<reference evidence="7 8" key="1">
    <citation type="submission" date="2019-06" db="EMBL/GenBank/DDBJ databases">
        <title>A chromosome-scale genome assembly of the European perch, Perca fluviatilis.</title>
        <authorList>
            <person name="Roques C."/>
            <person name="Zahm M."/>
            <person name="Cabau C."/>
            <person name="Klopp C."/>
            <person name="Bouchez O."/>
            <person name="Donnadieu C."/>
            <person name="Kuhl H."/>
            <person name="Gislard M."/>
            <person name="Guendouz S."/>
            <person name="Journot L."/>
            <person name="Haffray P."/>
            <person name="Bestin A."/>
            <person name="Morvezen R."/>
            <person name="Feron R."/>
            <person name="Wen M."/>
            <person name="Jouanno E."/>
            <person name="Herpin A."/>
            <person name="Schartl M."/>
            <person name="Postlethwait J."/>
            <person name="Schaerlinger B."/>
            <person name="Chardard D."/>
            <person name="Lecocq T."/>
            <person name="Poncet C."/>
            <person name="Jaffrelo L."/>
            <person name="Lampietro C."/>
            <person name="Guiguen Y."/>
        </authorList>
    </citation>
    <scope>NUCLEOTIDE SEQUENCE [LARGE SCALE GENOMIC DNA]</scope>
    <source>
        <tissue evidence="7">Blood</tissue>
    </source>
</reference>
<evidence type="ECO:0000256" key="4">
    <source>
        <dbReference type="PROSITE-ProRule" id="PRU00027"/>
    </source>
</evidence>
<dbReference type="InterPro" id="IPR036236">
    <property type="entry name" value="Znf_C2H2_sf"/>
</dbReference>
<evidence type="ECO:0000259" key="6">
    <source>
        <dbReference type="PROSITE" id="PS50808"/>
    </source>
</evidence>
<dbReference type="Proteomes" id="UP000465112">
    <property type="component" value="Chromosome 9"/>
</dbReference>
<keyword evidence="3" id="KW-0862">Zinc</keyword>
<accession>A0A6A5F1R9</accession>
<gene>
    <name evidence="7" type="ORF">PFLUV_G00107030</name>
</gene>
<dbReference type="SUPFAM" id="SSF57667">
    <property type="entry name" value="beta-beta-alpha zinc fingers"/>
    <property type="match status" value="1"/>
</dbReference>
<feature type="region of interest" description="Disordered" evidence="5">
    <location>
        <begin position="64"/>
        <end position="145"/>
    </location>
</feature>
<comment type="caution">
    <text evidence="7">The sequence shown here is derived from an EMBL/GenBank/DDBJ whole genome shotgun (WGS) entry which is preliminary data.</text>
</comment>
<dbReference type="PANTHER" id="PTHR47241:SF1">
    <property type="entry name" value="BED-TYPE DOMAIN-CONTAINING PROTEIN"/>
    <property type="match status" value="1"/>
</dbReference>
<feature type="compositionally biased region" description="Basic and acidic residues" evidence="5">
    <location>
        <begin position="124"/>
        <end position="135"/>
    </location>
</feature>
<keyword evidence="1" id="KW-0479">Metal-binding</keyword>
<dbReference type="InterPro" id="IPR003656">
    <property type="entry name" value="Znf_BED"/>
</dbReference>
<protein>
    <recommendedName>
        <fullName evidence="6">BED-type domain-containing protein</fullName>
    </recommendedName>
</protein>
<name>A0A6A5F1R9_PERFL</name>
<dbReference type="Pfam" id="PF02892">
    <property type="entry name" value="zf-BED"/>
    <property type="match status" value="1"/>
</dbReference>
<organism evidence="7 8">
    <name type="scientific">Perca fluviatilis</name>
    <name type="common">European perch</name>
    <dbReference type="NCBI Taxonomy" id="8168"/>
    <lineage>
        <taxon>Eukaryota</taxon>
        <taxon>Metazoa</taxon>
        <taxon>Chordata</taxon>
        <taxon>Craniata</taxon>
        <taxon>Vertebrata</taxon>
        <taxon>Euteleostomi</taxon>
        <taxon>Actinopterygii</taxon>
        <taxon>Neopterygii</taxon>
        <taxon>Teleostei</taxon>
        <taxon>Neoteleostei</taxon>
        <taxon>Acanthomorphata</taxon>
        <taxon>Eupercaria</taxon>
        <taxon>Perciformes</taxon>
        <taxon>Percoidei</taxon>
        <taxon>Percidae</taxon>
        <taxon>Percinae</taxon>
        <taxon>Perca</taxon>
    </lineage>
</organism>
<dbReference type="GO" id="GO:0008270">
    <property type="term" value="F:zinc ion binding"/>
    <property type="evidence" value="ECO:0007669"/>
    <property type="project" value="UniProtKB-KW"/>
</dbReference>
<dbReference type="PANTHER" id="PTHR47241">
    <property type="entry name" value="FINGER PROTEIN, PUTATIVE-RELATED"/>
    <property type="match status" value="1"/>
</dbReference>
<evidence type="ECO:0000256" key="3">
    <source>
        <dbReference type="ARBA" id="ARBA00022833"/>
    </source>
</evidence>
<dbReference type="EMBL" id="VHII01000009">
    <property type="protein sequence ID" value="KAF1385368.1"/>
    <property type="molecule type" value="Genomic_DNA"/>
</dbReference>
<dbReference type="AlphaFoldDB" id="A0A6A5F1R9"/>
<dbReference type="GO" id="GO:0005634">
    <property type="term" value="C:nucleus"/>
    <property type="evidence" value="ECO:0007669"/>
    <property type="project" value="TreeGrafter"/>
</dbReference>